<reference evidence="3 4" key="1">
    <citation type="submission" date="2015-01" db="EMBL/GenBank/DDBJ databases">
        <title>The Genome Sequence of Exophiala xenobiotica CBS118157.</title>
        <authorList>
            <consortium name="The Broad Institute Genomics Platform"/>
            <person name="Cuomo C."/>
            <person name="de Hoog S."/>
            <person name="Gorbushina A."/>
            <person name="Stielow B."/>
            <person name="Teixiera M."/>
            <person name="Abouelleil A."/>
            <person name="Chapman S.B."/>
            <person name="Priest M."/>
            <person name="Young S.K."/>
            <person name="Wortman J."/>
            <person name="Nusbaum C."/>
            <person name="Birren B."/>
        </authorList>
    </citation>
    <scope>NUCLEOTIDE SEQUENCE [LARGE SCALE GENOMIC DNA]</scope>
    <source>
        <strain evidence="3 4">CBS 118157</strain>
    </source>
</reference>
<dbReference type="GeneID" id="25330823"/>
<dbReference type="PROSITE" id="PS50097">
    <property type="entry name" value="BTB"/>
    <property type="match status" value="1"/>
</dbReference>
<feature type="domain" description="BTB" evidence="2">
    <location>
        <begin position="19"/>
        <end position="101"/>
    </location>
</feature>
<dbReference type="STRING" id="348802.A0A0D2BLC0"/>
<dbReference type="Pfam" id="PF00651">
    <property type="entry name" value="BTB"/>
    <property type="match status" value="1"/>
</dbReference>
<evidence type="ECO:0000256" key="1">
    <source>
        <dbReference type="SAM" id="MobiDB-lite"/>
    </source>
</evidence>
<dbReference type="Gene3D" id="3.30.710.10">
    <property type="entry name" value="Potassium Channel Kv1.1, Chain A"/>
    <property type="match status" value="1"/>
</dbReference>
<dbReference type="CDD" id="cd18186">
    <property type="entry name" value="BTB_POZ_ZBTB_KLHL-like"/>
    <property type="match status" value="1"/>
</dbReference>
<protein>
    <recommendedName>
        <fullName evidence="2">BTB domain-containing protein</fullName>
    </recommendedName>
</protein>
<dbReference type="SUPFAM" id="SSF54695">
    <property type="entry name" value="POZ domain"/>
    <property type="match status" value="1"/>
</dbReference>
<dbReference type="SMART" id="SM00225">
    <property type="entry name" value="BTB"/>
    <property type="match status" value="1"/>
</dbReference>
<dbReference type="EMBL" id="KN847321">
    <property type="protein sequence ID" value="KIW53331.1"/>
    <property type="molecule type" value="Genomic_DNA"/>
</dbReference>
<dbReference type="AlphaFoldDB" id="A0A0D2BLC0"/>
<feature type="compositionally biased region" description="Polar residues" evidence="1">
    <location>
        <begin position="671"/>
        <end position="683"/>
    </location>
</feature>
<dbReference type="OrthoDB" id="1022638at2759"/>
<evidence type="ECO:0000313" key="4">
    <source>
        <dbReference type="Proteomes" id="UP000054342"/>
    </source>
</evidence>
<gene>
    <name evidence="3" type="ORF">PV05_08915</name>
</gene>
<accession>A0A0D2BLC0</accession>
<dbReference type="HOGENOM" id="CLU_486631_0_0_1"/>
<feature type="compositionally biased region" description="Low complexity" evidence="1">
    <location>
        <begin position="655"/>
        <end position="669"/>
    </location>
</feature>
<dbReference type="InterPro" id="IPR000210">
    <property type="entry name" value="BTB/POZ_dom"/>
</dbReference>
<dbReference type="InterPro" id="IPR011333">
    <property type="entry name" value="SKP1/BTB/POZ_sf"/>
</dbReference>
<sequence length="683" mass="74024">MAFGDIAPIQPPAVSHGTGMVTVVVGRYHEEFSIHSALLASTSPVFRRCVFSRVGYESNNTKVEIDSDWEPGHTITLHSEDPSIFKIFYDWLYSGRIPADDTVLKLGRFPRYTDTFWLDVLRMADRLEITQLIHIALRKFEELFAMRRLTLPSIQFIGCLFDEAGSPWECLQHQVIAHFAYCFEMSVDCSAFKELSEMRHEFFLSEVARALLGNVSMVDCYPNYGFRSGWFCRQGCPHIQLLERNENETSDPCNVSDAPWGHRHVDGDKSSWVWDADADAVSDCAVQGDGDEAHGVNHANLSKSRLQTQNHATRANLGLPNDFVGPPEPLGLDDASRPPSRVGFPPPCSGFSNMPGPGRMASPKDYDYSTSFTSSGPGAQTPASGWTPPEDRHTEQPPNNQLCYQSTGHIQTPDLSGKFDGLSIDQAPGQAFPSDAAPPSNAAHVVWGVSQAAAQNAQIHAARHFHIPGQVPGHIPTQAPFAGAVPAVAQPPFAVPSAFAGPPQLAVQNARLGQAYTHWPRITAAATAPTWYNGLQTVKSPGSPVPSSAPFYQENWSQIKSSIPPLIDTVYGTERADKEKLNTWTTTALGHEQLGTDIKQKALKKEDNAWGASAGAKEDKNCPCGGWGSCDGCADRPYNNQEVKPTASGLGGAAGSNNGFSGNGNAKANQGWVSSSISNYSDG</sequence>
<dbReference type="RefSeq" id="XP_013313915.1">
    <property type="nucleotide sequence ID" value="XM_013458461.1"/>
</dbReference>
<organism evidence="3 4">
    <name type="scientific">Exophiala xenobiotica</name>
    <dbReference type="NCBI Taxonomy" id="348802"/>
    <lineage>
        <taxon>Eukaryota</taxon>
        <taxon>Fungi</taxon>
        <taxon>Dikarya</taxon>
        <taxon>Ascomycota</taxon>
        <taxon>Pezizomycotina</taxon>
        <taxon>Eurotiomycetes</taxon>
        <taxon>Chaetothyriomycetidae</taxon>
        <taxon>Chaetothyriales</taxon>
        <taxon>Herpotrichiellaceae</taxon>
        <taxon>Exophiala</taxon>
    </lineage>
</organism>
<feature type="region of interest" description="Disordered" evidence="1">
    <location>
        <begin position="642"/>
        <end position="683"/>
    </location>
</feature>
<dbReference type="Proteomes" id="UP000054342">
    <property type="component" value="Unassembled WGS sequence"/>
</dbReference>
<name>A0A0D2BLC0_9EURO</name>
<keyword evidence="4" id="KW-1185">Reference proteome</keyword>
<feature type="compositionally biased region" description="Polar residues" evidence="1">
    <location>
        <begin position="368"/>
        <end position="384"/>
    </location>
</feature>
<proteinExistence type="predicted"/>
<evidence type="ECO:0000259" key="2">
    <source>
        <dbReference type="PROSITE" id="PS50097"/>
    </source>
</evidence>
<evidence type="ECO:0000313" key="3">
    <source>
        <dbReference type="EMBL" id="KIW53331.1"/>
    </source>
</evidence>
<feature type="region of interest" description="Disordered" evidence="1">
    <location>
        <begin position="316"/>
        <end position="397"/>
    </location>
</feature>